<dbReference type="InterPro" id="IPR012349">
    <property type="entry name" value="Split_barrel_FMN-bd"/>
</dbReference>
<organism evidence="2 3">
    <name type="scientific">Nocardia colli</name>
    <dbReference type="NCBI Taxonomy" id="2545717"/>
    <lineage>
        <taxon>Bacteria</taxon>
        <taxon>Bacillati</taxon>
        <taxon>Actinomycetota</taxon>
        <taxon>Actinomycetes</taxon>
        <taxon>Mycobacteriales</taxon>
        <taxon>Nocardiaceae</taxon>
        <taxon>Nocardia</taxon>
    </lineage>
</organism>
<keyword evidence="3" id="KW-1185">Reference proteome</keyword>
<evidence type="ECO:0000313" key="3">
    <source>
        <dbReference type="Proteomes" id="UP000323876"/>
    </source>
</evidence>
<dbReference type="EMBL" id="VXLC01000001">
    <property type="protein sequence ID" value="KAA8890564.1"/>
    <property type="molecule type" value="Genomic_DNA"/>
</dbReference>
<feature type="domain" description="Pyridoxamine 5'-phosphate oxidase N-terminal" evidence="1">
    <location>
        <begin position="12"/>
        <end position="143"/>
    </location>
</feature>
<evidence type="ECO:0000313" key="2">
    <source>
        <dbReference type="EMBL" id="KAA8890564.1"/>
    </source>
</evidence>
<dbReference type="RefSeq" id="WP_150400472.1">
    <property type="nucleotide sequence ID" value="NZ_VXLC01000001.1"/>
</dbReference>
<proteinExistence type="predicted"/>
<evidence type="ECO:0000259" key="1">
    <source>
        <dbReference type="Pfam" id="PF01243"/>
    </source>
</evidence>
<reference evidence="2 3" key="1">
    <citation type="submission" date="2019-09" db="EMBL/GenBank/DDBJ databases">
        <authorList>
            <person name="Wang X."/>
        </authorList>
    </citation>
    <scope>NUCLEOTIDE SEQUENCE [LARGE SCALE GENOMIC DNA]</scope>
    <source>
        <strain evidence="2 3">CICC 11023</strain>
    </source>
</reference>
<accession>A0A5N0EQA0</accession>
<dbReference type="SUPFAM" id="SSF50475">
    <property type="entry name" value="FMN-binding split barrel"/>
    <property type="match status" value="1"/>
</dbReference>
<dbReference type="Pfam" id="PF01243">
    <property type="entry name" value="PNPOx_N"/>
    <property type="match status" value="1"/>
</dbReference>
<dbReference type="InterPro" id="IPR011576">
    <property type="entry name" value="Pyridox_Oxase_N"/>
</dbReference>
<dbReference type="Gene3D" id="2.30.110.10">
    <property type="entry name" value="Electron Transport, Fmn-binding Protein, Chain A"/>
    <property type="match status" value="1"/>
</dbReference>
<sequence length="166" mass="19100">MTSKVASFTDLEPEFDRYVGQIGYATMVTVDRQHRPRTRVLIPIWEKIDGHPLGWLATYRTPVKEAHIAANPHVNFSYWAPGNNSVAVDATAEWVDSPEVRQRVWQLYRQTSPPGAGYDLGQFWRSPQDPKLQILRLDPWRIQVIRGLDLRSRIWRAPVGAERVAV</sequence>
<dbReference type="OrthoDB" id="3382273at2"/>
<comment type="caution">
    <text evidence="2">The sequence shown here is derived from an EMBL/GenBank/DDBJ whole genome shotgun (WGS) entry which is preliminary data.</text>
</comment>
<dbReference type="AlphaFoldDB" id="A0A5N0EQA0"/>
<name>A0A5N0EQA0_9NOCA</name>
<protein>
    <submittedName>
        <fullName evidence="2">Pyridoxamine 5'-phosphate oxidase family protein</fullName>
    </submittedName>
</protein>
<dbReference type="Proteomes" id="UP000323876">
    <property type="component" value="Unassembled WGS sequence"/>
</dbReference>
<gene>
    <name evidence="2" type="ORF">F3087_04660</name>
</gene>